<evidence type="ECO:0000313" key="8">
    <source>
        <dbReference type="Proteomes" id="UP000634476"/>
    </source>
</evidence>
<organism evidence="7 8">
    <name type="scientific">Planobispora takensis</name>
    <dbReference type="NCBI Taxonomy" id="1367882"/>
    <lineage>
        <taxon>Bacteria</taxon>
        <taxon>Bacillati</taxon>
        <taxon>Actinomycetota</taxon>
        <taxon>Actinomycetes</taxon>
        <taxon>Streptosporangiales</taxon>
        <taxon>Streptosporangiaceae</taxon>
        <taxon>Planobispora</taxon>
    </lineage>
</organism>
<evidence type="ECO:0000256" key="1">
    <source>
        <dbReference type="ARBA" id="ARBA00022691"/>
    </source>
</evidence>
<evidence type="ECO:0000259" key="6">
    <source>
        <dbReference type="Pfam" id="PF04055"/>
    </source>
</evidence>
<dbReference type="GO" id="GO:0003824">
    <property type="term" value="F:catalytic activity"/>
    <property type="evidence" value="ECO:0007669"/>
    <property type="project" value="InterPro"/>
</dbReference>
<accession>A0A8J3SZ63</accession>
<dbReference type="GO" id="GO:0046872">
    <property type="term" value="F:metal ion binding"/>
    <property type="evidence" value="ECO:0007669"/>
    <property type="project" value="UniProtKB-KW"/>
</dbReference>
<comment type="caution">
    <text evidence="7">The sequence shown here is derived from an EMBL/GenBank/DDBJ whole genome shotgun (WGS) entry which is preliminary data.</text>
</comment>
<keyword evidence="1" id="KW-0949">S-adenosyl-L-methionine</keyword>
<evidence type="ECO:0000256" key="2">
    <source>
        <dbReference type="ARBA" id="ARBA00022723"/>
    </source>
</evidence>
<dbReference type="InterPro" id="IPR013785">
    <property type="entry name" value="Aldolase_TIM"/>
</dbReference>
<keyword evidence="8" id="KW-1185">Reference proteome</keyword>
<keyword evidence="2" id="KW-0479">Metal-binding</keyword>
<dbReference type="SFLD" id="SFLDS00029">
    <property type="entry name" value="Radical_SAM"/>
    <property type="match status" value="1"/>
</dbReference>
<sequence>MSVPPTPPAEPQSTPPTPPAGPQSTPSVPPRLRLAEIERARDTPAAAVLLFITDRCPVGCGHCSVDSRPDSPRITDFTLFEGVLEALCAGGHRLVGVSGGEPFVERRALTLAAERITSAGKQLVVYTSGFWGAGVPAWVRRVVRACSCVVLSTDAFHRARLADDRFTAAARAVAEEGAGLVVQVLDDEAAVERATDLLGRALGPSWPETAELNRVGLLPYGRAAGFGASRPRIRGGDFGPCRVARTPVVRYDGVVSACCNEAVVMGRGPAAFRRACGGAAETGAALAELRHHALFSAIATAGPGPLTADPRLADLADREFASVCEPCWLIASRLPDPAGDPLLRALNAITSGGAGGQPGR</sequence>
<evidence type="ECO:0000256" key="5">
    <source>
        <dbReference type="SAM" id="MobiDB-lite"/>
    </source>
</evidence>
<dbReference type="InterPro" id="IPR007197">
    <property type="entry name" value="rSAM"/>
</dbReference>
<name>A0A8J3SZ63_9ACTN</name>
<dbReference type="CDD" id="cd01335">
    <property type="entry name" value="Radical_SAM"/>
    <property type="match status" value="1"/>
</dbReference>
<reference evidence="7" key="1">
    <citation type="submission" date="2021-01" db="EMBL/GenBank/DDBJ databases">
        <title>Whole genome shotgun sequence of Planobispora takensis NBRC 109077.</title>
        <authorList>
            <person name="Komaki H."/>
            <person name="Tamura T."/>
        </authorList>
    </citation>
    <scope>NUCLEOTIDE SEQUENCE</scope>
    <source>
        <strain evidence="7">NBRC 109077</strain>
    </source>
</reference>
<proteinExistence type="predicted"/>
<feature type="domain" description="Radical SAM core" evidence="6">
    <location>
        <begin position="52"/>
        <end position="154"/>
    </location>
</feature>
<keyword evidence="3" id="KW-0408">Iron</keyword>
<evidence type="ECO:0000256" key="4">
    <source>
        <dbReference type="ARBA" id="ARBA00023014"/>
    </source>
</evidence>
<evidence type="ECO:0000256" key="3">
    <source>
        <dbReference type="ARBA" id="ARBA00023004"/>
    </source>
</evidence>
<protein>
    <recommendedName>
        <fullName evidence="6">Radical SAM core domain-containing protein</fullName>
    </recommendedName>
</protein>
<evidence type="ECO:0000313" key="7">
    <source>
        <dbReference type="EMBL" id="GII01398.1"/>
    </source>
</evidence>
<dbReference type="SUPFAM" id="SSF102114">
    <property type="entry name" value="Radical SAM enzymes"/>
    <property type="match status" value="1"/>
</dbReference>
<dbReference type="Proteomes" id="UP000634476">
    <property type="component" value="Unassembled WGS sequence"/>
</dbReference>
<dbReference type="GO" id="GO:0051536">
    <property type="term" value="F:iron-sulfur cluster binding"/>
    <property type="evidence" value="ECO:0007669"/>
    <property type="project" value="UniProtKB-KW"/>
</dbReference>
<feature type="compositionally biased region" description="Pro residues" evidence="5">
    <location>
        <begin position="1"/>
        <end position="21"/>
    </location>
</feature>
<dbReference type="RefSeq" id="WP_203875784.1">
    <property type="nucleotide sequence ID" value="NZ_BOOK01000024.1"/>
</dbReference>
<dbReference type="Pfam" id="PF04055">
    <property type="entry name" value="Radical_SAM"/>
    <property type="match status" value="1"/>
</dbReference>
<keyword evidence="4" id="KW-0411">Iron-sulfur</keyword>
<feature type="region of interest" description="Disordered" evidence="5">
    <location>
        <begin position="1"/>
        <end position="29"/>
    </location>
</feature>
<gene>
    <name evidence="7" type="ORF">Pta02_34060</name>
</gene>
<dbReference type="InterPro" id="IPR058240">
    <property type="entry name" value="rSAM_sf"/>
</dbReference>
<dbReference type="Gene3D" id="3.20.20.70">
    <property type="entry name" value="Aldolase class I"/>
    <property type="match status" value="1"/>
</dbReference>
<dbReference type="EMBL" id="BOOK01000024">
    <property type="protein sequence ID" value="GII01398.1"/>
    <property type="molecule type" value="Genomic_DNA"/>
</dbReference>
<dbReference type="AlphaFoldDB" id="A0A8J3SZ63"/>